<dbReference type="Proteomes" id="UP000014760">
    <property type="component" value="Unassembled WGS sequence"/>
</dbReference>
<dbReference type="EMBL" id="AMQN01016141">
    <property type="status" value="NOT_ANNOTATED_CDS"/>
    <property type="molecule type" value="Genomic_DNA"/>
</dbReference>
<evidence type="ECO:0000313" key="2">
    <source>
        <dbReference type="EMBL" id="ELT86994.1"/>
    </source>
</evidence>
<gene>
    <name evidence="2" type="ORF">CAPTEDRAFT_190426</name>
</gene>
<reference evidence="2 4" key="2">
    <citation type="journal article" date="2013" name="Nature">
        <title>Insights into bilaterian evolution from three spiralian genomes.</title>
        <authorList>
            <person name="Simakov O."/>
            <person name="Marletaz F."/>
            <person name="Cho S.J."/>
            <person name="Edsinger-Gonzales E."/>
            <person name="Havlak P."/>
            <person name="Hellsten U."/>
            <person name="Kuo D.H."/>
            <person name="Larsson T."/>
            <person name="Lv J."/>
            <person name="Arendt D."/>
            <person name="Savage R."/>
            <person name="Osoegawa K."/>
            <person name="de Jong P."/>
            <person name="Grimwood J."/>
            <person name="Chapman J.A."/>
            <person name="Shapiro H."/>
            <person name="Aerts A."/>
            <person name="Otillar R.P."/>
            <person name="Terry A.Y."/>
            <person name="Boore J.L."/>
            <person name="Grigoriev I.V."/>
            <person name="Lindberg D.R."/>
            <person name="Seaver E.C."/>
            <person name="Weisblat D.A."/>
            <person name="Putnam N.H."/>
            <person name="Rokhsar D.S."/>
        </authorList>
    </citation>
    <scope>NUCLEOTIDE SEQUENCE</scope>
    <source>
        <strain evidence="2 4">I ESC-2004</strain>
    </source>
</reference>
<keyword evidence="4" id="KW-1185">Reference proteome</keyword>
<evidence type="ECO:0000256" key="1">
    <source>
        <dbReference type="SAM" id="SignalP"/>
    </source>
</evidence>
<name>R7T7K9_CAPTE</name>
<sequence>MKSALVSFVSLSLFLHKAYTVRKIPSLQGIPNWWESAHGEGICCLRDGWGFHWRIANGDIGVQNAIASHFALNRCHRWTFLEPLYSVDPEFESPKDGQLPCQQIVRHKGVITELTRPKDIPFQKAHCQKFCVGINGSTI</sequence>
<dbReference type="AlphaFoldDB" id="R7T7K9"/>
<dbReference type="EMBL" id="KB312574">
    <property type="protein sequence ID" value="ELT86994.1"/>
    <property type="molecule type" value="Genomic_DNA"/>
</dbReference>
<protein>
    <submittedName>
        <fullName evidence="2 3">Uncharacterized protein</fullName>
    </submittedName>
</protein>
<evidence type="ECO:0000313" key="4">
    <source>
        <dbReference type="Proteomes" id="UP000014760"/>
    </source>
</evidence>
<feature type="signal peptide" evidence="1">
    <location>
        <begin position="1"/>
        <end position="20"/>
    </location>
</feature>
<organism evidence="2">
    <name type="scientific">Capitella teleta</name>
    <name type="common">Polychaete worm</name>
    <dbReference type="NCBI Taxonomy" id="283909"/>
    <lineage>
        <taxon>Eukaryota</taxon>
        <taxon>Metazoa</taxon>
        <taxon>Spiralia</taxon>
        <taxon>Lophotrochozoa</taxon>
        <taxon>Annelida</taxon>
        <taxon>Polychaeta</taxon>
        <taxon>Sedentaria</taxon>
        <taxon>Scolecida</taxon>
        <taxon>Capitellidae</taxon>
        <taxon>Capitella</taxon>
    </lineage>
</organism>
<dbReference type="EnsemblMetazoa" id="CapteT190426">
    <property type="protein sequence ID" value="CapteP190426"/>
    <property type="gene ID" value="CapteG190426"/>
</dbReference>
<evidence type="ECO:0000313" key="3">
    <source>
        <dbReference type="EnsemblMetazoa" id="CapteP190426"/>
    </source>
</evidence>
<reference evidence="4" key="1">
    <citation type="submission" date="2012-12" db="EMBL/GenBank/DDBJ databases">
        <authorList>
            <person name="Hellsten U."/>
            <person name="Grimwood J."/>
            <person name="Chapman J.A."/>
            <person name="Shapiro H."/>
            <person name="Aerts A."/>
            <person name="Otillar R.P."/>
            <person name="Terry A.Y."/>
            <person name="Boore J.L."/>
            <person name="Simakov O."/>
            <person name="Marletaz F."/>
            <person name="Cho S.-J."/>
            <person name="Edsinger-Gonzales E."/>
            <person name="Havlak P."/>
            <person name="Kuo D.-H."/>
            <person name="Larsson T."/>
            <person name="Lv J."/>
            <person name="Arendt D."/>
            <person name="Savage R."/>
            <person name="Osoegawa K."/>
            <person name="de Jong P."/>
            <person name="Lindberg D.R."/>
            <person name="Seaver E.C."/>
            <person name="Weisblat D.A."/>
            <person name="Putnam N.H."/>
            <person name="Grigoriev I.V."/>
            <person name="Rokhsar D.S."/>
        </authorList>
    </citation>
    <scope>NUCLEOTIDE SEQUENCE</scope>
    <source>
        <strain evidence="4">I ESC-2004</strain>
    </source>
</reference>
<keyword evidence="1" id="KW-0732">Signal</keyword>
<feature type="chain" id="PRO_5008786719" evidence="1">
    <location>
        <begin position="21"/>
        <end position="139"/>
    </location>
</feature>
<dbReference type="HOGENOM" id="CLU_1847047_0_0_1"/>
<reference evidence="3" key="3">
    <citation type="submission" date="2015-06" db="UniProtKB">
        <authorList>
            <consortium name="EnsemblMetazoa"/>
        </authorList>
    </citation>
    <scope>IDENTIFICATION</scope>
</reference>
<accession>R7T7K9</accession>
<proteinExistence type="predicted"/>